<name>A0A1X2H0N5_SYNRA</name>
<feature type="non-terminal residue" evidence="2">
    <location>
        <position position="1"/>
    </location>
</feature>
<dbReference type="Proteomes" id="UP000242180">
    <property type="component" value="Unassembled WGS sequence"/>
</dbReference>
<comment type="caution">
    <text evidence="2">The sequence shown here is derived from an EMBL/GenBank/DDBJ whole genome shotgun (WGS) entry which is preliminary data.</text>
</comment>
<organism evidence="2 3">
    <name type="scientific">Syncephalastrum racemosum</name>
    <name type="common">Filamentous fungus</name>
    <dbReference type="NCBI Taxonomy" id="13706"/>
    <lineage>
        <taxon>Eukaryota</taxon>
        <taxon>Fungi</taxon>
        <taxon>Fungi incertae sedis</taxon>
        <taxon>Mucoromycota</taxon>
        <taxon>Mucoromycotina</taxon>
        <taxon>Mucoromycetes</taxon>
        <taxon>Mucorales</taxon>
        <taxon>Syncephalastraceae</taxon>
        <taxon>Syncephalastrum</taxon>
    </lineage>
</organism>
<dbReference type="EMBL" id="MCGN01000011">
    <property type="protein sequence ID" value="ORY91000.1"/>
    <property type="molecule type" value="Genomic_DNA"/>
</dbReference>
<evidence type="ECO:0000256" key="1">
    <source>
        <dbReference type="SAM" id="MobiDB-lite"/>
    </source>
</evidence>
<keyword evidence="3" id="KW-1185">Reference proteome</keyword>
<dbReference type="InParanoid" id="A0A1X2H0N5"/>
<evidence type="ECO:0000313" key="2">
    <source>
        <dbReference type="EMBL" id="ORY91000.1"/>
    </source>
</evidence>
<reference evidence="2 3" key="1">
    <citation type="submission" date="2016-07" db="EMBL/GenBank/DDBJ databases">
        <title>Pervasive Adenine N6-methylation of Active Genes in Fungi.</title>
        <authorList>
            <consortium name="DOE Joint Genome Institute"/>
            <person name="Mondo S.J."/>
            <person name="Dannebaum R.O."/>
            <person name="Kuo R.C."/>
            <person name="Labutti K."/>
            <person name="Haridas S."/>
            <person name="Kuo A."/>
            <person name="Salamov A."/>
            <person name="Ahrendt S.R."/>
            <person name="Lipzen A."/>
            <person name="Sullivan W."/>
            <person name="Andreopoulos W.B."/>
            <person name="Clum A."/>
            <person name="Lindquist E."/>
            <person name="Daum C."/>
            <person name="Ramamoorthy G.K."/>
            <person name="Gryganskyi A."/>
            <person name="Culley D."/>
            <person name="Magnuson J.K."/>
            <person name="James T.Y."/>
            <person name="O'Malley M.A."/>
            <person name="Stajich J.E."/>
            <person name="Spatafora J.W."/>
            <person name="Visel A."/>
            <person name="Grigoriev I.V."/>
        </authorList>
    </citation>
    <scope>NUCLEOTIDE SEQUENCE [LARGE SCALE GENOMIC DNA]</scope>
    <source>
        <strain evidence="2 3">NRRL 2496</strain>
    </source>
</reference>
<accession>A0A1X2H0N5</accession>
<proteinExistence type="predicted"/>
<evidence type="ECO:0000313" key="3">
    <source>
        <dbReference type="Proteomes" id="UP000242180"/>
    </source>
</evidence>
<protein>
    <submittedName>
        <fullName evidence="2">Uncharacterized protein</fullName>
    </submittedName>
</protein>
<feature type="compositionally biased region" description="Basic and acidic residues" evidence="1">
    <location>
        <begin position="186"/>
        <end position="199"/>
    </location>
</feature>
<sequence>MQCSPTYTEAQGFVFTKRRTIDGEGATIFYLFPADASLPIKLHVPTSVLGASHLQDCCSAGWHYITASGYSTMGHAADSILAPGWAMYTASITVIQGPMTIPSNVYMLATAVLGDLRIPRNTESTSPEGKKVQIKVIRDPKSCEASSTWLATPIVLRELSDDDTTPAIENVNKRKTPEDGILPTKDSPEEKEGIQDRHYSSWSQQEKG</sequence>
<feature type="region of interest" description="Disordered" evidence="1">
    <location>
        <begin position="161"/>
        <end position="208"/>
    </location>
</feature>
<dbReference type="AlphaFoldDB" id="A0A1X2H0N5"/>
<gene>
    <name evidence="2" type="ORF">BCR43DRAFT_498336</name>
</gene>